<dbReference type="EMBL" id="REGN01005906">
    <property type="protein sequence ID" value="RNA11617.1"/>
    <property type="molecule type" value="Genomic_DNA"/>
</dbReference>
<evidence type="ECO:0000313" key="2">
    <source>
        <dbReference type="Proteomes" id="UP000276133"/>
    </source>
</evidence>
<proteinExistence type="predicted"/>
<protein>
    <submittedName>
        <fullName evidence="1">Uncharacterized protein</fullName>
    </submittedName>
</protein>
<gene>
    <name evidence="1" type="ORF">BpHYR1_051711</name>
</gene>
<dbReference type="Proteomes" id="UP000276133">
    <property type="component" value="Unassembled WGS sequence"/>
</dbReference>
<comment type="caution">
    <text evidence="1">The sequence shown here is derived from an EMBL/GenBank/DDBJ whole genome shotgun (WGS) entry which is preliminary data.</text>
</comment>
<name>A0A3M7QJI7_BRAPC</name>
<organism evidence="1 2">
    <name type="scientific">Brachionus plicatilis</name>
    <name type="common">Marine rotifer</name>
    <name type="synonym">Brachionus muelleri</name>
    <dbReference type="NCBI Taxonomy" id="10195"/>
    <lineage>
        <taxon>Eukaryota</taxon>
        <taxon>Metazoa</taxon>
        <taxon>Spiralia</taxon>
        <taxon>Gnathifera</taxon>
        <taxon>Rotifera</taxon>
        <taxon>Eurotatoria</taxon>
        <taxon>Monogononta</taxon>
        <taxon>Pseudotrocha</taxon>
        <taxon>Ploima</taxon>
        <taxon>Brachionidae</taxon>
        <taxon>Brachionus</taxon>
    </lineage>
</organism>
<evidence type="ECO:0000313" key="1">
    <source>
        <dbReference type="EMBL" id="RNA11617.1"/>
    </source>
</evidence>
<reference evidence="1 2" key="1">
    <citation type="journal article" date="2018" name="Sci. Rep.">
        <title>Genomic signatures of local adaptation to the degree of environmental predictability in rotifers.</title>
        <authorList>
            <person name="Franch-Gras L."/>
            <person name="Hahn C."/>
            <person name="Garcia-Roger E.M."/>
            <person name="Carmona M.J."/>
            <person name="Serra M."/>
            <person name="Gomez A."/>
        </authorList>
    </citation>
    <scope>NUCLEOTIDE SEQUENCE [LARGE SCALE GENOMIC DNA]</scope>
    <source>
        <strain evidence="1">HYR1</strain>
    </source>
</reference>
<accession>A0A3M7QJI7</accession>
<sequence>MVDADGQAAGQSNSSAQQEQNCQYYFCSGNSDYFLKWVHYAKKSLKGDQSHQQAGIDDSNFLWRFTKIYSKNEIKMLNSLYVDAFRTKMYCLIRKKLNIFNSNKAFSYR</sequence>
<dbReference type="AlphaFoldDB" id="A0A3M7QJI7"/>
<keyword evidence="2" id="KW-1185">Reference proteome</keyword>